<reference evidence="1" key="1">
    <citation type="submission" date="2021-11" db="EMBL/GenBank/DDBJ databases">
        <authorList>
            <person name="Rodrigo-Torres L."/>
            <person name="Arahal R. D."/>
            <person name="Lucena T."/>
        </authorList>
    </citation>
    <scope>NUCLEOTIDE SEQUENCE</scope>
    <source>
        <strain evidence="1">CECT 7928</strain>
    </source>
</reference>
<accession>A0ABM8ZZN1</accession>
<gene>
    <name evidence="1" type="ORF">VMF7928_00107</name>
</gene>
<sequence length="127" mass="14608">METKEVLDVVSELTQQKAVSFPFTMDYVYFGETSNTAYGISFYSEQNKLVLESEIPSNSDRLAERILKSNSHWLDDSISHLYLSHDDKAVLVSSIDYQEIEEMELGKRIVSFTEACNKMRIRLDNAI</sequence>
<keyword evidence="2" id="KW-1185">Reference proteome</keyword>
<name>A0ABM8ZZN1_9VIBR</name>
<dbReference type="EMBL" id="CAKLDM010000001">
    <property type="protein sequence ID" value="CAH0536011.1"/>
    <property type="molecule type" value="Genomic_DNA"/>
</dbReference>
<dbReference type="RefSeq" id="WP_237359522.1">
    <property type="nucleotide sequence ID" value="NZ_CAKLDM010000001.1"/>
</dbReference>
<dbReference type="Gene3D" id="3.30.1460.10">
    <property type="match status" value="1"/>
</dbReference>
<dbReference type="Proteomes" id="UP000838748">
    <property type="component" value="Unassembled WGS sequence"/>
</dbReference>
<proteinExistence type="predicted"/>
<evidence type="ECO:0000313" key="2">
    <source>
        <dbReference type="Proteomes" id="UP000838748"/>
    </source>
</evidence>
<organism evidence="1 2">
    <name type="scientific">Vibrio marisflavi CECT 7928</name>
    <dbReference type="NCBI Taxonomy" id="634439"/>
    <lineage>
        <taxon>Bacteria</taxon>
        <taxon>Pseudomonadati</taxon>
        <taxon>Pseudomonadota</taxon>
        <taxon>Gammaproteobacteria</taxon>
        <taxon>Vibrionales</taxon>
        <taxon>Vibrionaceae</taxon>
        <taxon>Vibrio</taxon>
    </lineage>
</organism>
<evidence type="ECO:0000313" key="1">
    <source>
        <dbReference type="EMBL" id="CAH0536011.1"/>
    </source>
</evidence>
<comment type="caution">
    <text evidence="1">The sequence shown here is derived from an EMBL/GenBank/DDBJ whole genome shotgun (WGS) entry which is preliminary data.</text>
</comment>
<protein>
    <submittedName>
        <fullName evidence="1">Uncharacterized protein</fullName>
    </submittedName>
</protein>